<organism evidence="5 6">
    <name type="scientific">Corynebacterium pseudopelargi</name>
    <dbReference type="NCBI Taxonomy" id="2080757"/>
    <lineage>
        <taxon>Bacteria</taxon>
        <taxon>Bacillati</taxon>
        <taxon>Actinomycetota</taxon>
        <taxon>Actinomycetes</taxon>
        <taxon>Mycobacteriales</taxon>
        <taxon>Corynebacteriaceae</taxon>
        <taxon>Corynebacterium</taxon>
    </lineage>
</organism>
<keyword evidence="6" id="KW-1185">Reference proteome</keyword>
<evidence type="ECO:0000256" key="2">
    <source>
        <dbReference type="SAM" id="Phobius"/>
    </source>
</evidence>
<dbReference type="AlphaFoldDB" id="A0A3G6IWS4"/>
<keyword evidence="3" id="KW-0732">Signal</keyword>
<dbReference type="RefSeq" id="WP_123961069.1">
    <property type="nucleotide sequence ID" value="NZ_CP033898.1"/>
</dbReference>
<dbReference type="Proteomes" id="UP000271426">
    <property type="component" value="Chromosome"/>
</dbReference>
<dbReference type="KEGG" id="cpso:CPPEL_10675"/>
<keyword evidence="2" id="KW-1133">Transmembrane helix</keyword>
<dbReference type="OrthoDB" id="4393824at2"/>
<proteinExistence type="predicted"/>
<keyword evidence="2" id="KW-0812">Transmembrane</keyword>
<feature type="signal peptide" evidence="3">
    <location>
        <begin position="1"/>
        <end position="26"/>
    </location>
</feature>
<dbReference type="InterPro" id="IPR048052">
    <property type="entry name" value="FM1-like"/>
</dbReference>
<evidence type="ECO:0000313" key="5">
    <source>
        <dbReference type="EMBL" id="AZA10231.1"/>
    </source>
</evidence>
<accession>A0A3G6IWS4</accession>
<dbReference type="EMBL" id="CP033898">
    <property type="protein sequence ID" value="AZA10231.1"/>
    <property type="molecule type" value="Genomic_DNA"/>
</dbReference>
<dbReference type="Gene3D" id="2.60.40.10">
    <property type="entry name" value="Immunoglobulins"/>
    <property type="match status" value="1"/>
</dbReference>
<sequence precursor="true">MRTLTKLFAMIAAGLLALMGMSVASAQPSSLIDASRTGTLIIHKSAGDPLTQYGDPTNPNADLSRDPIAGIDFQIQRINDIDLSNNEDWQKLASTDISDYYADGSRTNVLGEPIVATTGEDGAATFSDLPLGAYLVSESPTSAGRKNLSVAAPFVVTVPMTNPENQKEWLYTVEVNAKDQTLTANKATSKTCAAHGDEVKFAISALLPAPDRQGRINRAEIADPLAAEFTYLDGTSEAVVGTTTLTSDDYRIVVNNNVVNFQLSKSGLEKAAEQRLGNPEAVLTWSFKVKVTGTNIAPGTRIENRGYFLAEGYPAFDAAQHPGVPTNRVRVRIGNCEPTSSEIPTPVPDPGTTPTTPVVPGDGSDGTIGGSGSSGSGSSGSSSRGGGLASTGANVIWAAVIGSGLMILGFYLIARRKRS</sequence>
<evidence type="ECO:0000313" key="6">
    <source>
        <dbReference type="Proteomes" id="UP000271426"/>
    </source>
</evidence>
<reference evidence="5 6" key="1">
    <citation type="submission" date="2018-11" db="EMBL/GenBank/DDBJ databases">
        <authorList>
            <person name="Kleinhagauer T."/>
            <person name="Glaeser S.P."/>
            <person name="Spergser J."/>
            <person name="Ruckert C."/>
            <person name="Kaempfer P."/>
            <person name="Busse H.-J."/>
        </authorList>
    </citation>
    <scope>NUCLEOTIDE SEQUENCE [LARGE SCALE GENOMIC DNA]</scope>
    <source>
        <strain evidence="5 6">812CH</strain>
    </source>
</reference>
<dbReference type="GO" id="GO:0005975">
    <property type="term" value="P:carbohydrate metabolic process"/>
    <property type="evidence" value="ECO:0007669"/>
    <property type="project" value="UniProtKB-ARBA"/>
</dbReference>
<dbReference type="NCBIfam" id="TIGR01167">
    <property type="entry name" value="LPXTG_anchor"/>
    <property type="match status" value="1"/>
</dbReference>
<dbReference type="Gene3D" id="2.60.40.740">
    <property type="match status" value="1"/>
</dbReference>
<feature type="chain" id="PRO_5018302519" evidence="3">
    <location>
        <begin position="27"/>
        <end position="419"/>
    </location>
</feature>
<evidence type="ECO:0000256" key="1">
    <source>
        <dbReference type="SAM" id="MobiDB-lite"/>
    </source>
</evidence>
<feature type="compositionally biased region" description="Gly residues" evidence="1">
    <location>
        <begin position="363"/>
        <end position="386"/>
    </location>
</feature>
<dbReference type="Pfam" id="PF16555">
    <property type="entry name" value="GramPos_pilinD1"/>
    <property type="match status" value="1"/>
</dbReference>
<dbReference type="InterPro" id="IPR026466">
    <property type="entry name" value="Fim_isopep_form_D2_dom"/>
</dbReference>
<name>A0A3G6IWS4_9CORY</name>
<protein>
    <submittedName>
        <fullName evidence="5">Fimbrial subunit type 1</fullName>
    </submittedName>
</protein>
<dbReference type="InterPro" id="IPR032364">
    <property type="entry name" value="GramPos_pilinD1_N"/>
</dbReference>
<evidence type="ECO:0000256" key="3">
    <source>
        <dbReference type="SAM" id="SignalP"/>
    </source>
</evidence>
<gene>
    <name evidence="5" type="ORF">CPPEL_10675</name>
</gene>
<dbReference type="NCBIfam" id="TIGR04226">
    <property type="entry name" value="RrgB_K2N_iso_D2"/>
    <property type="match status" value="1"/>
</dbReference>
<feature type="region of interest" description="Disordered" evidence="1">
    <location>
        <begin position="336"/>
        <end position="386"/>
    </location>
</feature>
<evidence type="ECO:0000259" key="4">
    <source>
        <dbReference type="Pfam" id="PF16555"/>
    </source>
</evidence>
<feature type="compositionally biased region" description="Low complexity" evidence="1">
    <location>
        <begin position="352"/>
        <end position="362"/>
    </location>
</feature>
<feature type="transmembrane region" description="Helical" evidence="2">
    <location>
        <begin position="395"/>
        <end position="414"/>
    </location>
</feature>
<feature type="domain" description="Gram-positive pilin subunit D1 N-terminal" evidence="4">
    <location>
        <begin position="39"/>
        <end position="177"/>
    </location>
</feature>
<dbReference type="SUPFAM" id="SSF117074">
    <property type="entry name" value="Hypothetical protein PA1324"/>
    <property type="match status" value="1"/>
</dbReference>
<keyword evidence="2" id="KW-0472">Membrane</keyword>
<dbReference type="InterPro" id="IPR013783">
    <property type="entry name" value="Ig-like_fold"/>
</dbReference>
<dbReference type="NCBIfam" id="NF033902">
    <property type="entry name" value="iso_D2_wall_anc"/>
    <property type="match status" value="1"/>
</dbReference>